<organism evidence="1 2">
    <name type="scientific">Candidatus Amesbacteria bacterium GW2011_GWA1_47_16</name>
    <dbReference type="NCBI Taxonomy" id="1618353"/>
    <lineage>
        <taxon>Bacteria</taxon>
        <taxon>Candidatus Amesiibacteriota</taxon>
    </lineage>
</organism>
<dbReference type="InterPro" id="IPR023170">
    <property type="entry name" value="HhH_base_excis_C"/>
</dbReference>
<name>A0A0G1S1X3_9BACT</name>
<reference evidence="1 2" key="1">
    <citation type="journal article" date="2015" name="Nature">
        <title>rRNA introns, odd ribosomes, and small enigmatic genomes across a large radiation of phyla.</title>
        <authorList>
            <person name="Brown C.T."/>
            <person name="Hug L.A."/>
            <person name="Thomas B.C."/>
            <person name="Sharon I."/>
            <person name="Castelle C.J."/>
            <person name="Singh A."/>
            <person name="Wilkins M.J."/>
            <person name="Williams K.H."/>
            <person name="Banfield J.F."/>
        </authorList>
    </citation>
    <scope>NUCLEOTIDE SEQUENCE [LARGE SCALE GENOMIC DNA]</scope>
</reference>
<dbReference type="Proteomes" id="UP000034364">
    <property type="component" value="Unassembled WGS sequence"/>
</dbReference>
<dbReference type="EMBL" id="LCNV01000026">
    <property type="protein sequence ID" value="KKU63371.1"/>
    <property type="molecule type" value="Genomic_DNA"/>
</dbReference>
<protein>
    <submittedName>
        <fullName evidence="1">Uncharacterized protein</fullName>
    </submittedName>
</protein>
<accession>A0A0G1S1X3</accession>
<proteinExistence type="predicted"/>
<evidence type="ECO:0000313" key="2">
    <source>
        <dbReference type="Proteomes" id="UP000034364"/>
    </source>
</evidence>
<sequence>MGIEVDLQRTTEVVEKALIAMDNRQKLFSKGVFRPEKTFIEMVKGYGERIIRPAFASNALFLTTAFVFGDDTERLFERIANTRYLFEYSWIFDPKEAMNKSDEEIMAGCTEFFRPAGYNRRVVSEWPYNLKLLERKFGGDIRNFFNKHDRNMEKIVQALVVRPRAKTMEKKKNGTFTRYGPKIATLVVQWMNQYGLYKFNNSNGGGVPVDFQVTRVLIQTGAVKLDRPENAHQITTLVGRTLGLISSEHGWQLRRISESLWNIGSQGCNQKRHADCPLQKECDRLISRKPYDKDGLFDPKDTGRWE</sequence>
<comment type="caution">
    <text evidence="1">The sequence shown here is derived from an EMBL/GenBank/DDBJ whole genome shotgun (WGS) entry which is preliminary data.</text>
</comment>
<dbReference type="Gene3D" id="1.10.1670.10">
    <property type="entry name" value="Helix-hairpin-Helix base-excision DNA repair enzymes (C-terminal)"/>
    <property type="match status" value="1"/>
</dbReference>
<gene>
    <name evidence="1" type="ORF">UX87_C0026G0013</name>
</gene>
<evidence type="ECO:0000313" key="1">
    <source>
        <dbReference type="EMBL" id="KKU63371.1"/>
    </source>
</evidence>
<dbReference type="AlphaFoldDB" id="A0A0G1S1X3"/>